<evidence type="ECO:0000259" key="5">
    <source>
        <dbReference type="PROSITE" id="PS50089"/>
    </source>
</evidence>
<evidence type="ECO:0000313" key="7">
    <source>
        <dbReference type="Proteomes" id="UP000201058"/>
    </source>
</evidence>
<keyword evidence="7" id="KW-1185">Reference proteome</keyword>
<dbReference type="PANTHER" id="PTHR10044:SF174">
    <property type="entry name" value="DEATH-ASSOCIATED INHIBITOR OF APOPTOSIS 1"/>
    <property type="match status" value="1"/>
</dbReference>
<dbReference type="KEGG" id="vg:22921823"/>
<dbReference type="PANTHER" id="PTHR10044">
    <property type="entry name" value="INHIBITOR OF APOPTOSIS"/>
    <property type="match status" value="1"/>
</dbReference>
<dbReference type="EMBL" id="KM610234">
    <property type="protein sequence ID" value="AJD20169.1"/>
    <property type="molecule type" value="Genomic_DNA"/>
</dbReference>
<dbReference type="Pfam" id="PF13920">
    <property type="entry name" value="zf-C3HC4_3"/>
    <property type="match status" value="1"/>
</dbReference>
<protein>
    <submittedName>
        <fullName evidence="6">IAP_c</fullName>
    </submittedName>
</protein>
<evidence type="ECO:0000256" key="2">
    <source>
        <dbReference type="ARBA" id="ARBA00022771"/>
    </source>
</evidence>
<dbReference type="PROSITE" id="PS50143">
    <property type="entry name" value="BIR_REPEAT_2"/>
    <property type="match status" value="2"/>
</dbReference>
<keyword evidence="1" id="KW-0479">Metal-binding</keyword>
<organism evidence="6 7">
    <name type="scientific">Tipula oleracea nudivirus</name>
    <dbReference type="NCBI Taxonomy" id="1546257"/>
    <lineage>
        <taxon>Viruses</taxon>
        <taxon>Viruses incertae sedis</taxon>
        <taxon>Naldaviricetes</taxon>
        <taxon>Lefavirales</taxon>
        <taxon>Nudiviridae</taxon>
        <taxon>Deltanudivirus</taxon>
        <taxon>Deltanudivirus tipoleraceae</taxon>
    </lineage>
</organism>
<keyword evidence="2 4" id="KW-0863">Zinc-finger</keyword>
<sequence>MESEQNRRNTFIGTWTNNNVDFKKLALYGFYVYSHNNSPSSDTVKCFFCDVEISYWEPGDNPLREHLRWSPNCKLLRRIENNNIPIDAEEFNRSLPPVSITSSTLPIEYRPHSYPESSPEPENIKINYNKITDRLLSFADWPKYLFQKKNELSAAGFYYLGVGDQVKCFSCGGGLKDWELIDNAWVEHAINYPKCKYLIDSKSADFIENAKNLKIKQQEISKNVMDKLMVEFNDIDLNKNKPIDESNLCKVCMDSKCSDVVLIPCMHVCVCITCGYSLNKCPICTAPINSIKKLYFS</sequence>
<dbReference type="CDD" id="cd00022">
    <property type="entry name" value="BIR"/>
    <property type="match status" value="2"/>
</dbReference>
<dbReference type="InterPro" id="IPR001841">
    <property type="entry name" value="Znf_RING"/>
</dbReference>
<dbReference type="InterPro" id="IPR001370">
    <property type="entry name" value="BIR_rpt"/>
</dbReference>
<dbReference type="SMART" id="SM00238">
    <property type="entry name" value="BIR"/>
    <property type="match status" value="2"/>
</dbReference>
<dbReference type="Gene3D" id="3.30.40.10">
    <property type="entry name" value="Zinc/RING finger domain, C3HC4 (zinc finger)"/>
    <property type="match status" value="1"/>
</dbReference>
<dbReference type="GeneID" id="22921823"/>
<dbReference type="SUPFAM" id="SSF57924">
    <property type="entry name" value="Inhibitor of apoptosis (IAP) repeat"/>
    <property type="match status" value="2"/>
</dbReference>
<name>A0A0B4VFX8_9VIRU</name>
<accession>A0A0B4VFX8</accession>
<proteinExistence type="predicted"/>
<feature type="domain" description="RING-type" evidence="5">
    <location>
        <begin position="249"/>
        <end position="285"/>
    </location>
</feature>
<dbReference type="OrthoDB" id="9255at10239"/>
<evidence type="ECO:0000313" key="6">
    <source>
        <dbReference type="EMBL" id="AJD20169.1"/>
    </source>
</evidence>
<dbReference type="InterPro" id="IPR013083">
    <property type="entry name" value="Znf_RING/FYVE/PHD"/>
</dbReference>
<dbReference type="FunFam" id="1.10.1170.10:FF:000002">
    <property type="entry name" value="Baculoviral IAP repeat containing 7"/>
    <property type="match status" value="1"/>
</dbReference>
<evidence type="ECO:0000256" key="1">
    <source>
        <dbReference type="ARBA" id="ARBA00022723"/>
    </source>
</evidence>
<evidence type="ECO:0000256" key="3">
    <source>
        <dbReference type="ARBA" id="ARBA00022833"/>
    </source>
</evidence>
<dbReference type="Pfam" id="PF00653">
    <property type="entry name" value="BIR"/>
    <property type="match status" value="2"/>
</dbReference>
<dbReference type="RefSeq" id="YP_009116756.1">
    <property type="nucleotide sequence ID" value="NC_026242.1"/>
</dbReference>
<dbReference type="GO" id="GO:0008270">
    <property type="term" value="F:zinc ion binding"/>
    <property type="evidence" value="ECO:0007669"/>
    <property type="project" value="UniProtKB-KW"/>
</dbReference>
<reference evidence="6 7" key="1">
    <citation type="journal article" date="2015" name="J. Virol.">
        <title>The genome of the nucleopolyhedrosis-causing virus from Tipula oleracea sheds new light on the Nudiviridae family.</title>
        <authorList>
            <person name="Bezier A."/>
            <person name="Theze J."/>
            <person name="Gavory F."/>
            <person name="Gaillard J."/>
            <person name="Poulain J."/>
            <person name="Drezen J.M."/>
            <person name="Herniou E.A."/>
        </authorList>
    </citation>
    <scope>NUCLEOTIDE SEQUENCE [LARGE SCALE GENOMIC DNA]</scope>
    <source>
        <strain evidence="6">35</strain>
    </source>
</reference>
<keyword evidence="3" id="KW-0862">Zinc</keyword>
<evidence type="ECO:0000256" key="4">
    <source>
        <dbReference type="PROSITE-ProRule" id="PRU00175"/>
    </source>
</evidence>
<gene>
    <name evidence="6" type="primary">iap_c</name>
    <name evidence="6" type="ORF">TONV_109</name>
</gene>
<dbReference type="PROSITE" id="PS50089">
    <property type="entry name" value="ZF_RING_2"/>
    <property type="match status" value="1"/>
</dbReference>
<dbReference type="InterPro" id="IPR050784">
    <property type="entry name" value="IAP"/>
</dbReference>
<dbReference type="Gene3D" id="1.10.1170.10">
    <property type="entry name" value="Inhibitor Of Apoptosis Protein (2mihbC-IAP-1), Chain A"/>
    <property type="match status" value="2"/>
</dbReference>
<dbReference type="Proteomes" id="UP000201058">
    <property type="component" value="Segment"/>
</dbReference>